<dbReference type="EMBL" id="JABFDB010000040">
    <property type="protein sequence ID" value="NYZ24443.1"/>
    <property type="molecule type" value="Genomic_DNA"/>
</dbReference>
<dbReference type="NCBIfam" id="TIGR00873">
    <property type="entry name" value="gnd"/>
    <property type="match status" value="1"/>
</dbReference>
<comment type="caution">
    <text evidence="14">The sequence shown here is derived from an EMBL/GenBank/DDBJ whole genome shotgun (WGS) entry which is preliminary data.</text>
</comment>
<evidence type="ECO:0000256" key="11">
    <source>
        <dbReference type="PIRNR" id="PIRNR000109"/>
    </source>
</evidence>
<dbReference type="PROSITE" id="PS00461">
    <property type="entry name" value="6PGD"/>
    <property type="match status" value="1"/>
</dbReference>
<evidence type="ECO:0000313" key="15">
    <source>
        <dbReference type="Proteomes" id="UP000584642"/>
    </source>
</evidence>
<dbReference type="InterPro" id="IPR013328">
    <property type="entry name" value="6PGD_dom2"/>
</dbReference>
<accession>A0ABX2TMA3</accession>
<name>A0ABX2TMA3_9PROT</name>
<evidence type="ECO:0000259" key="13">
    <source>
        <dbReference type="SMART" id="SM01350"/>
    </source>
</evidence>
<evidence type="ECO:0000313" key="14">
    <source>
        <dbReference type="EMBL" id="NYZ24443.1"/>
    </source>
</evidence>
<dbReference type="InterPro" id="IPR036291">
    <property type="entry name" value="NAD(P)-bd_dom_sf"/>
</dbReference>
<evidence type="ECO:0000256" key="5">
    <source>
        <dbReference type="ARBA" id="ARBA00013011"/>
    </source>
</evidence>
<keyword evidence="11 12" id="KW-0521">NADP</keyword>
<dbReference type="SUPFAM" id="SSF51735">
    <property type="entry name" value="NAD(P)-binding Rossmann-fold domains"/>
    <property type="match status" value="1"/>
</dbReference>
<dbReference type="InterPro" id="IPR006113">
    <property type="entry name" value="6PGDH_Gnd/GntZ"/>
</dbReference>
<gene>
    <name evidence="14" type="primary">gndA</name>
    <name evidence="14" type="ORF">HND93_32465</name>
</gene>
<dbReference type="SMART" id="SM01350">
    <property type="entry name" value="6PGD"/>
    <property type="match status" value="1"/>
</dbReference>
<keyword evidence="7 11" id="KW-0560">Oxidoreductase</keyword>
<dbReference type="NCBIfam" id="NF006765">
    <property type="entry name" value="PRK09287.1"/>
    <property type="match status" value="1"/>
</dbReference>
<keyword evidence="8 12" id="KW-0311">Gluconate utilization</keyword>
<dbReference type="Gene3D" id="3.40.50.720">
    <property type="entry name" value="NAD(P)-binding Rossmann-like Domain"/>
    <property type="match status" value="1"/>
</dbReference>
<dbReference type="Pfam" id="PF03446">
    <property type="entry name" value="NAD_binding_2"/>
    <property type="match status" value="1"/>
</dbReference>
<evidence type="ECO:0000256" key="1">
    <source>
        <dbReference type="ARBA" id="ARBA00002526"/>
    </source>
</evidence>
<evidence type="ECO:0000256" key="6">
    <source>
        <dbReference type="ARBA" id="ARBA00018193"/>
    </source>
</evidence>
<evidence type="ECO:0000256" key="4">
    <source>
        <dbReference type="ARBA" id="ARBA00011738"/>
    </source>
</evidence>
<keyword evidence="15" id="KW-1185">Reference proteome</keyword>
<dbReference type="InterPro" id="IPR006114">
    <property type="entry name" value="6PGDH_C"/>
</dbReference>
<evidence type="ECO:0000256" key="7">
    <source>
        <dbReference type="ARBA" id="ARBA00023002"/>
    </source>
</evidence>
<evidence type="ECO:0000256" key="3">
    <source>
        <dbReference type="ARBA" id="ARBA00008419"/>
    </source>
</evidence>
<evidence type="ECO:0000256" key="2">
    <source>
        <dbReference type="ARBA" id="ARBA00004874"/>
    </source>
</evidence>
<dbReference type="Gene3D" id="1.20.5.320">
    <property type="entry name" value="6-Phosphogluconate Dehydrogenase, domain 3"/>
    <property type="match status" value="1"/>
</dbReference>
<dbReference type="Gene3D" id="1.10.1040.10">
    <property type="entry name" value="N-(1-d-carboxylethyl)-l-norvaline Dehydrogenase, domain 2"/>
    <property type="match status" value="1"/>
</dbReference>
<dbReference type="Proteomes" id="UP000584642">
    <property type="component" value="Unassembled WGS sequence"/>
</dbReference>
<comment type="function">
    <text evidence="1 11">Catalyzes the oxidative decarboxylation of 6-phosphogluconate to ribulose 5-phosphate and CO(2), with concomitant reduction of NADP to NADPH.</text>
</comment>
<dbReference type="RefSeq" id="WP_180286215.1">
    <property type="nucleotide sequence ID" value="NZ_JABFDB010000040.1"/>
</dbReference>
<reference evidence="14 15" key="1">
    <citation type="submission" date="2020-05" db="EMBL/GenBank/DDBJ databases">
        <title>Azospirillum oleiclasticum sp. nov, a nitrogen-fixing and heavy crude oil-emulsifying bacterium isolated from the crude oil of Yumen Oilfield.</title>
        <authorList>
            <person name="Wu D."/>
            <person name="Cai M."/>
            <person name="Zhang X."/>
        </authorList>
    </citation>
    <scope>NUCLEOTIDE SEQUENCE [LARGE SCALE GENOMIC DNA]</scope>
    <source>
        <strain evidence="14 15">ROY-1-1-2</strain>
    </source>
</reference>
<dbReference type="InterPro" id="IPR006184">
    <property type="entry name" value="6PGdom_BS"/>
</dbReference>
<dbReference type="SUPFAM" id="SSF48179">
    <property type="entry name" value="6-phosphogluconate dehydrogenase C-terminal domain-like"/>
    <property type="match status" value="1"/>
</dbReference>
<feature type="domain" description="6-phosphogluconate dehydrogenase C-terminal" evidence="13">
    <location>
        <begin position="178"/>
        <end position="466"/>
    </location>
</feature>
<evidence type="ECO:0000256" key="12">
    <source>
        <dbReference type="RuleBase" id="RU000485"/>
    </source>
</evidence>
<keyword evidence="9 11" id="KW-0570">Pentose shunt</keyword>
<dbReference type="PANTHER" id="PTHR11811">
    <property type="entry name" value="6-PHOSPHOGLUCONATE DEHYDROGENASE"/>
    <property type="match status" value="1"/>
</dbReference>
<comment type="similarity">
    <text evidence="3 11 12">Belongs to the 6-phosphogluconate dehydrogenase family.</text>
</comment>
<organism evidence="14 15">
    <name type="scientific">Azospirillum oleiclasticum</name>
    <dbReference type="NCBI Taxonomy" id="2735135"/>
    <lineage>
        <taxon>Bacteria</taxon>
        <taxon>Pseudomonadati</taxon>
        <taxon>Pseudomonadota</taxon>
        <taxon>Alphaproteobacteria</taxon>
        <taxon>Rhodospirillales</taxon>
        <taxon>Azospirillaceae</taxon>
        <taxon>Azospirillum</taxon>
    </lineage>
</organism>
<dbReference type="PRINTS" id="PR00076">
    <property type="entry name" value="6PGDHDRGNASE"/>
</dbReference>
<comment type="catalytic activity">
    <reaction evidence="10 11 12">
        <text>6-phospho-D-gluconate + NADP(+) = D-ribulose 5-phosphate + CO2 + NADPH</text>
        <dbReference type="Rhea" id="RHEA:10116"/>
        <dbReference type="ChEBI" id="CHEBI:16526"/>
        <dbReference type="ChEBI" id="CHEBI:57783"/>
        <dbReference type="ChEBI" id="CHEBI:58121"/>
        <dbReference type="ChEBI" id="CHEBI:58349"/>
        <dbReference type="ChEBI" id="CHEBI:58759"/>
        <dbReference type="EC" id="1.1.1.44"/>
    </reaction>
</comment>
<proteinExistence type="inferred from homology"/>
<dbReference type="InterPro" id="IPR006183">
    <property type="entry name" value="Pgluconate_DH"/>
</dbReference>
<dbReference type="EC" id="1.1.1.44" evidence="5 11"/>
<protein>
    <recommendedName>
        <fullName evidence="6 11">6-phosphogluconate dehydrogenase, decarboxylating</fullName>
        <ecNumber evidence="5 11">1.1.1.44</ecNumber>
    </recommendedName>
</protein>
<evidence type="ECO:0000256" key="9">
    <source>
        <dbReference type="ARBA" id="ARBA00023126"/>
    </source>
</evidence>
<comment type="pathway">
    <text evidence="2 11 12">Carbohydrate degradation; pentose phosphate pathway; D-ribulose 5-phosphate from D-glucose 6-phosphate (oxidative stage): step 3/3.</text>
</comment>
<evidence type="ECO:0000256" key="8">
    <source>
        <dbReference type="ARBA" id="ARBA00023064"/>
    </source>
</evidence>
<dbReference type="InterPro" id="IPR006115">
    <property type="entry name" value="6PGDH_NADP-bd"/>
</dbReference>
<dbReference type="Pfam" id="PF00393">
    <property type="entry name" value="6PGD"/>
    <property type="match status" value="1"/>
</dbReference>
<sequence>MTAVADIAVVGLGVMGRNLAANLADHGVTVAGFDRDAGRVAAFADAVPRAVPCATLDALAPALKGPRAALMMVPAGPAVDELIAALAPRLAPGDILIDGGNSHFQDTRRRAAALQGTGIDYVGLGVSGGEEGARHGPSLMAGATAAASARIAPMLTAIAARTEAGEACFARVGPDGAGHFVKTLHNGIEYADMQLIAEAYHLLRHGAGLPLPRIAEAFAAWNAGELGSYLTEITVAILGRQDGETGQPMLDVILDAAGQKGTGGWASNTALDLGMPAPTIAEAVHARCLSALKEERVRAAMPRPAAPLPGTDGPDFVRAVGDALLGGRIAVYAQGFAVMNAARTAFGWDMDLAGVASVWRAGCIIRARLIGRILTALRRAPELPNLLLDPDIAALADGATSGWRRAVGTAVAGGVPVPAMASALAYWDGYRTERLWADMIQAQRDFFGAHGYRRTDRPGSFHTDWTAAS</sequence>
<dbReference type="PIRSF" id="PIRSF000109">
    <property type="entry name" value="6PGD"/>
    <property type="match status" value="1"/>
</dbReference>
<evidence type="ECO:0000256" key="10">
    <source>
        <dbReference type="ARBA" id="ARBA00048640"/>
    </source>
</evidence>
<dbReference type="GO" id="GO:0004616">
    <property type="term" value="F:phosphogluconate dehydrogenase (decarboxylating) activity"/>
    <property type="evidence" value="ECO:0007669"/>
    <property type="project" value="UniProtKB-EC"/>
</dbReference>
<dbReference type="InterPro" id="IPR008927">
    <property type="entry name" value="6-PGluconate_DH-like_C_sf"/>
</dbReference>
<comment type="subunit">
    <text evidence="4 11">Homodimer.</text>
</comment>